<dbReference type="GO" id="GO:0005524">
    <property type="term" value="F:ATP binding"/>
    <property type="evidence" value="ECO:0007669"/>
    <property type="project" value="UniProtKB-KW"/>
</dbReference>
<dbReference type="GO" id="GO:0016020">
    <property type="term" value="C:membrane"/>
    <property type="evidence" value="ECO:0007669"/>
    <property type="project" value="InterPro"/>
</dbReference>
<dbReference type="CDD" id="cd03220">
    <property type="entry name" value="ABC_KpsT_Wzt"/>
    <property type="match status" value="1"/>
</dbReference>
<dbReference type="EMBL" id="LN854557">
    <property type="protein sequence ID" value="CRL45014.1"/>
    <property type="molecule type" value="Genomic_DNA"/>
</dbReference>
<protein>
    <submittedName>
        <fullName evidence="6">ABC transporter ATP-binding component</fullName>
    </submittedName>
    <submittedName>
        <fullName evidence="7">Teichoic acids export ATP-binding protein TagH</fullName>
    </submittedName>
</protein>
<evidence type="ECO:0000256" key="4">
    <source>
        <dbReference type="ARBA" id="ARBA00022840"/>
    </source>
</evidence>
<feature type="domain" description="ABC transporter" evidence="5">
    <location>
        <begin position="4"/>
        <end position="245"/>
    </location>
</feature>
<dbReference type="Proteomes" id="UP000001932">
    <property type="component" value="Chromosome"/>
</dbReference>
<dbReference type="SMART" id="SM00382">
    <property type="entry name" value="AAA"/>
    <property type="match status" value="1"/>
</dbReference>
<dbReference type="InterPro" id="IPR003439">
    <property type="entry name" value="ABC_transporter-like_ATP-bd"/>
</dbReference>
<dbReference type="AlphaFoldDB" id="Q2NTY3"/>
<dbReference type="GO" id="GO:0140359">
    <property type="term" value="F:ABC-type transporter activity"/>
    <property type="evidence" value="ECO:0007669"/>
    <property type="project" value="InterPro"/>
</dbReference>
<dbReference type="Proteomes" id="UP000245838">
    <property type="component" value="Chromosome sggmmb4_Chromosome"/>
</dbReference>
<reference evidence="6 8" key="1">
    <citation type="journal article" date="2006" name="Genome Res.">
        <title>Massive genome erosion and functional adaptations provide insights into the symbiotic lifestyle of Sodalis glossinidius in the tsetse host.</title>
        <authorList>
            <person name="Toh H."/>
            <person name="Weiss B.L."/>
            <person name="Perkin S.A.H."/>
            <person name="Yamashita A."/>
            <person name="Oshima K."/>
            <person name="Hattori M."/>
            <person name="Aksoy S."/>
        </authorList>
    </citation>
    <scope>NUCLEOTIDE SEQUENCE [LARGE SCALE GENOMIC DNA]</scope>
    <source>
        <strain evidence="6">Morsitans</strain>
        <strain evidence="8">morsitans</strain>
    </source>
</reference>
<dbReference type="PROSITE" id="PS00211">
    <property type="entry name" value="ABC_TRANSPORTER_1"/>
    <property type="match status" value="1"/>
</dbReference>
<dbReference type="KEGG" id="sgl:SG1117"/>
<comment type="similarity">
    <text evidence="1">Belongs to the ABC transporter superfamily.</text>
</comment>
<dbReference type="InterPro" id="IPR003593">
    <property type="entry name" value="AAA+_ATPase"/>
</dbReference>
<evidence type="ECO:0000313" key="8">
    <source>
        <dbReference type="Proteomes" id="UP000001932"/>
    </source>
</evidence>
<dbReference type="PANTHER" id="PTHR46743">
    <property type="entry name" value="TEICHOIC ACIDS EXPORT ATP-BINDING PROTEIN TAGH"/>
    <property type="match status" value="1"/>
</dbReference>
<keyword evidence="2" id="KW-0813">Transport</keyword>
<reference evidence="7 9" key="2">
    <citation type="submission" date="2015-05" db="EMBL/GenBank/DDBJ databases">
        <authorList>
            <person name="Goodhead I."/>
        </authorList>
    </citation>
    <scope>NUCLEOTIDE SEQUENCE [LARGE SCALE GENOMIC DNA]</scope>
    <source>
        <strain evidence="7">B4</strain>
        <strain evidence="9">morsitans</strain>
    </source>
</reference>
<dbReference type="Gene3D" id="2.70.50.60">
    <property type="entry name" value="abc- transporter (atp binding component) like domain"/>
    <property type="match status" value="1"/>
</dbReference>
<dbReference type="InterPro" id="IPR027417">
    <property type="entry name" value="P-loop_NTPase"/>
</dbReference>
<evidence type="ECO:0000256" key="3">
    <source>
        <dbReference type="ARBA" id="ARBA00022741"/>
    </source>
</evidence>
<dbReference type="SUPFAM" id="SSF52540">
    <property type="entry name" value="P-loop containing nucleoside triphosphate hydrolases"/>
    <property type="match status" value="1"/>
</dbReference>
<dbReference type="PANTHER" id="PTHR46743:SF2">
    <property type="entry name" value="TEICHOIC ACIDS EXPORT ATP-BINDING PROTEIN TAGH"/>
    <property type="match status" value="1"/>
</dbReference>
<dbReference type="Pfam" id="PF00005">
    <property type="entry name" value="ABC_tran"/>
    <property type="match status" value="1"/>
</dbReference>
<evidence type="ECO:0000256" key="1">
    <source>
        <dbReference type="ARBA" id="ARBA00005417"/>
    </source>
</evidence>
<keyword evidence="8" id="KW-1185">Reference proteome</keyword>
<dbReference type="InterPro" id="IPR029439">
    <property type="entry name" value="Wzt_C"/>
</dbReference>
<dbReference type="eggNOG" id="COG1134">
    <property type="taxonomic scope" value="Bacteria"/>
</dbReference>
<sequence length="434" mass="48090">MNSISVTNVAKAYKHYPTKWLRILEKIQWSSTPRHQKKWVLHDINFAVEAGESIGIVGVNGAGKSTLLKLLTGTTQPTEGKIDVQGRVAALLELGMGFHPDFSGRQNVFMSGLMQGLTRDALTALMPEIEKFADIGEYIDRPVRIYSSGMQMRLAFAVATATRPDVLIVDEALSVGDSRFQAKCYARIAEFKRQGTTLLLVSHSAGDIVKHCERTIFLKDGHIEMDGSARDVTNRYLDELFGKPGSNKPDCPSQAKLQATGLAGQFHAGSEDIFHTRPGYRPEEYRWGKGGAKILDYLILADGVEYPANIVSNQSVDFIVKVQFDYDYDNVVPGLLLKTLDGLFLYGTNSFLASKGKEYISVSKGEIRVFKFSFLVNLNQADYLLSFGISAGNPQLDMTPLDRRYDAIILHVSQGMEFSGIVDLNSTFSLYEKA</sequence>
<keyword evidence="3" id="KW-0547">Nucleotide-binding</keyword>
<dbReference type="HOGENOM" id="CLU_000604_101_3_6"/>
<dbReference type="EMBL" id="AP008232">
    <property type="protein sequence ID" value="BAE74392.1"/>
    <property type="molecule type" value="Genomic_DNA"/>
</dbReference>
<dbReference type="RefSeq" id="WP_011410751.1">
    <property type="nucleotide sequence ID" value="NC_007712.1"/>
</dbReference>
<evidence type="ECO:0000313" key="9">
    <source>
        <dbReference type="Proteomes" id="UP000245838"/>
    </source>
</evidence>
<dbReference type="PROSITE" id="PS50893">
    <property type="entry name" value="ABC_TRANSPORTER_2"/>
    <property type="match status" value="1"/>
</dbReference>
<name>Q2NTY3_SODGM</name>
<dbReference type="BioCyc" id="SGLO343509:SGP1_RS09600-MONOMER"/>
<gene>
    <name evidence="7" type="primary">tagH_2</name>
    <name evidence="6" type="ordered locus">SG1117</name>
    <name evidence="7" type="ORF">SGGMMB4_02484</name>
</gene>
<dbReference type="CDD" id="cd10147">
    <property type="entry name" value="Wzt_C-like"/>
    <property type="match status" value="1"/>
</dbReference>
<organism evidence="6 8">
    <name type="scientific">Sodalis glossinidius (strain morsitans)</name>
    <dbReference type="NCBI Taxonomy" id="343509"/>
    <lineage>
        <taxon>Bacteria</taxon>
        <taxon>Pseudomonadati</taxon>
        <taxon>Pseudomonadota</taxon>
        <taxon>Gammaproteobacteria</taxon>
        <taxon>Enterobacterales</taxon>
        <taxon>Bruguierivoracaceae</taxon>
        <taxon>Sodalis</taxon>
    </lineage>
</organism>
<dbReference type="STRING" id="343509.SG1117"/>
<evidence type="ECO:0000259" key="5">
    <source>
        <dbReference type="PROSITE" id="PS50893"/>
    </source>
</evidence>
<dbReference type="GO" id="GO:0016887">
    <property type="term" value="F:ATP hydrolysis activity"/>
    <property type="evidence" value="ECO:0007669"/>
    <property type="project" value="InterPro"/>
</dbReference>
<proteinExistence type="inferred from homology"/>
<evidence type="ECO:0000313" key="6">
    <source>
        <dbReference type="EMBL" id="BAE74392.1"/>
    </source>
</evidence>
<keyword evidence="4 6" id="KW-0067">ATP-binding</keyword>
<dbReference type="InterPro" id="IPR015860">
    <property type="entry name" value="ABC_transpr_TagH-like"/>
</dbReference>
<dbReference type="Pfam" id="PF14524">
    <property type="entry name" value="Wzt_C"/>
    <property type="match status" value="1"/>
</dbReference>
<dbReference type="InterPro" id="IPR050683">
    <property type="entry name" value="Bact_Polysacc_Export_ATP-bd"/>
</dbReference>
<evidence type="ECO:0000256" key="2">
    <source>
        <dbReference type="ARBA" id="ARBA00022448"/>
    </source>
</evidence>
<accession>Q2NTY3</accession>
<dbReference type="InterPro" id="IPR017871">
    <property type="entry name" value="ABC_transporter-like_CS"/>
</dbReference>
<dbReference type="Gene3D" id="3.40.50.300">
    <property type="entry name" value="P-loop containing nucleotide triphosphate hydrolases"/>
    <property type="match status" value="1"/>
</dbReference>
<dbReference type="OrthoDB" id="9778870at2"/>
<evidence type="ECO:0000313" key="7">
    <source>
        <dbReference type="EMBL" id="CRL45014.1"/>
    </source>
</evidence>